<feature type="region of interest" description="Disordered" evidence="3">
    <location>
        <begin position="1095"/>
        <end position="1127"/>
    </location>
</feature>
<dbReference type="Pfam" id="PF23598">
    <property type="entry name" value="LRR_14"/>
    <property type="match status" value="1"/>
</dbReference>
<dbReference type="AlphaFoldDB" id="A0A0D2GF35"/>
<dbReference type="InterPro" id="IPR050216">
    <property type="entry name" value="LRR_domain-containing"/>
</dbReference>
<feature type="region of interest" description="Disordered" evidence="3">
    <location>
        <begin position="318"/>
        <end position="362"/>
    </location>
</feature>
<dbReference type="InterPro" id="IPR055414">
    <property type="entry name" value="LRR_R13L4/SHOC2-like"/>
</dbReference>
<feature type="compositionally biased region" description="Polar residues" evidence="3">
    <location>
        <begin position="344"/>
        <end position="361"/>
    </location>
</feature>
<protein>
    <recommendedName>
        <fullName evidence="4">Disease resistance R13L4/SHOC-2-like LRR domain-containing protein</fullName>
    </recommendedName>
</protein>
<evidence type="ECO:0000313" key="5">
    <source>
        <dbReference type="EMBL" id="KIW70804.1"/>
    </source>
</evidence>
<feature type="region of interest" description="Disordered" evidence="3">
    <location>
        <begin position="710"/>
        <end position="780"/>
    </location>
</feature>
<keyword evidence="2" id="KW-0677">Repeat</keyword>
<evidence type="ECO:0000256" key="2">
    <source>
        <dbReference type="ARBA" id="ARBA00022737"/>
    </source>
</evidence>
<feature type="compositionally biased region" description="Polar residues" evidence="3">
    <location>
        <begin position="770"/>
        <end position="779"/>
    </location>
</feature>
<reference evidence="5 6" key="1">
    <citation type="submission" date="2015-01" db="EMBL/GenBank/DDBJ databases">
        <title>The Genome Sequence of Capronia semiimmersa CBS27337.</title>
        <authorList>
            <consortium name="The Broad Institute Genomics Platform"/>
            <person name="Cuomo C."/>
            <person name="de Hoog S."/>
            <person name="Gorbushina A."/>
            <person name="Stielow B."/>
            <person name="Teixiera M."/>
            <person name="Abouelleil A."/>
            <person name="Chapman S.B."/>
            <person name="Priest M."/>
            <person name="Young S.K."/>
            <person name="Wortman J."/>
            <person name="Nusbaum C."/>
            <person name="Birren B."/>
        </authorList>
    </citation>
    <scope>NUCLEOTIDE SEQUENCE [LARGE SCALE GENOMIC DNA]</scope>
    <source>
        <strain evidence="5 6">CBS 27337</strain>
    </source>
</reference>
<feature type="region of interest" description="Disordered" evidence="3">
    <location>
        <begin position="396"/>
        <end position="430"/>
    </location>
</feature>
<feature type="region of interest" description="Disordered" evidence="3">
    <location>
        <begin position="32"/>
        <end position="92"/>
    </location>
</feature>
<feature type="region of interest" description="Disordered" evidence="3">
    <location>
        <begin position="448"/>
        <end position="479"/>
    </location>
</feature>
<feature type="domain" description="Disease resistance R13L4/SHOC-2-like LRR" evidence="4">
    <location>
        <begin position="183"/>
        <end position="288"/>
    </location>
</feature>
<feature type="compositionally biased region" description="Low complexity" evidence="3">
    <location>
        <begin position="1105"/>
        <end position="1127"/>
    </location>
</feature>
<feature type="compositionally biased region" description="Basic and acidic residues" evidence="3">
    <location>
        <begin position="37"/>
        <end position="59"/>
    </location>
</feature>
<feature type="compositionally biased region" description="Polar residues" evidence="3">
    <location>
        <begin position="666"/>
        <end position="677"/>
    </location>
</feature>
<dbReference type="PANTHER" id="PTHR48051">
    <property type="match status" value="1"/>
</dbReference>
<proteinExistence type="predicted"/>
<dbReference type="Proteomes" id="UP000054266">
    <property type="component" value="Unassembled WGS sequence"/>
</dbReference>
<name>A0A0D2GF35_9EURO</name>
<feature type="compositionally biased region" description="Low complexity" evidence="3">
    <location>
        <begin position="462"/>
        <end position="475"/>
    </location>
</feature>
<feature type="region of interest" description="Disordered" evidence="3">
    <location>
        <begin position="647"/>
        <end position="694"/>
    </location>
</feature>
<evidence type="ECO:0000259" key="4">
    <source>
        <dbReference type="Pfam" id="PF23598"/>
    </source>
</evidence>
<feature type="compositionally biased region" description="Low complexity" evidence="3">
    <location>
        <begin position="723"/>
        <end position="762"/>
    </location>
</feature>
<gene>
    <name evidence="5" type="ORF">PV04_03042</name>
</gene>
<dbReference type="GO" id="GO:0005737">
    <property type="term" value="C:cytoplasm"/>
    <property type="evidence" value="ECO:0007669"/>
    <property type="project" value="TreeGrafter"/>
</dbReference>
<keyword evidence="6" id="KW-1185">Reference proteome</keyword>
<evidence type="ECO:0000256" key="1">
    <source>
        <dbReference type="ARBA" id="ARBA00022614"/>
    </source>
</evidence>
<dbReference type="SUPFAM" id="SSF52058">
    <property type="entry name" value="L domain-like"/>
    <property type="match status" value="1"/>
</dbReference>
<evidence type="ECO:0000256" key="3">
    <source>
        <dbReference type="SAM" id="MobiDB-lite"/>
    </source>
</evidence>
<dbReference type="Pfam" id="PF10428">
    <property type="entry name" value="SOG2"/>
    <property type="match status" value="1"/>
</dbReference>
<dbReference type="InterPro" id="IPR019487">
    <property type="entry name" value="RAM_signalling_pathway_SOG2"/>
</dbReference>
<dbReference type="HOGENOM" id="CLU_005610_1_0_1"/>
<dbReference type="Gene3D" id="3.80.10.10">
    <property type="entry name" value="Ribonuclease Inhibitor"/>
    <property type="match status" value="1"/>
</dbReference>
<dbReference type="STRING" id="5601.A0A0D2GF35"/>
<feature type="compositionally biased region" description="Polar residues" evidence="3">
    <location>
        <begin position="1095"/>
        <end position="1104"/>
    </location>
</feature>
<sequence length="1171" mass="127426">MLAIDTSSALGFRDTNLSQIMEPDLALIINPPTRTMLRPEDASRPGRPFRNENNDRPRTAGENTRLTGEREGSASNMDDSLPQMDEKPTTQITTSREPLLLSLEDTTELFRRKVADARQDTEHALAGSEAVSEVVKPKLTLDLGHSNIARLPESVVDLIKTEVERLSLSHNQIWHIPLRFSECSHLRYLNIRSNVFREIPRGVYKLNQLEILDISRNKVRKISGDIKNLKSLRVFSVVHNRVEDLPTELCEMTKLQILKIAENPLRFKLKKIVEAKESEVSFSEMTDHERETAITREIKRYLRESHPIATPVDVEGSLQVDESPMETTPKPLKRSLSSRFPVIPSTNSVEPASEGNKSSPIQMIANPPPVPTRSHFRMGSGAQSIALRRPGIAPLISQNNERNRSNSESVLQASAAARQKRMGMLRKDKPELDSIDELKVNRNSHFRGFSHGSVLKRNGALSSPGGNSSSSPSSPRDQRRHRLAFVKRLSSLPEHKVEPEWHNPVIEGAKGILYALYQIHPQISGLIAAIRGKDVRRSTLEFTFFNASTHVDRLNEALEQADMLDTADHDAVEKIEDTVRRDCATCIMAYTHVTAQLQDNVKKIVAGTDARYVRTLMLLLYGSMIEVRNAIEGFGADVRVTQGLGHRRQMSSGNAHPIQTIPEEYTSPSQLVRSVTPSRERNMASRQAGRFRSDTAIQHPAIENIPAYQPAPVQPALPTPIHLTGTTLNGGTLTSTSSTFSNSGTLNSTSSSGLRSRSSSRTAGMIHGPGSSSVASTPRSAEVFSLPPANSYVARVNPSTGMTDSQEEAVFEQIFLALTRAYDAALHTIPVAKAQFLRCLEAAEENRQPKAVHDLWSTLVYRCKLCIDVSEALQIRLVNMRLKDPSFHVVAGSGRNDPSLWLLCKNFLMSFIELLTEMRIAKSLRLLSQELITMLRPVQKASREAGRLIETSPWRYLTDSAAAAMPPPSVFSASNSGHPPSGVVNGNGYHGVMGTNMSNGANGSVYPLNSAASTISNYPLQSPFPPPLVPVPPVPGPAGSNGPNMATKMLNGMVIPSASSTTVASGAAVNGISPVSVPLPATPLSAALGPAAQATLPTTNPAGGSSSALPTPTSASSFSSALPTPTTATMIPSTPASAYGDSFFKGDVFQRADSLLSMQSQVGLGGFLRRG</sequence>
<evidence type="ECO:0000313" key="6">
    <source>
        <dbReference type="Proteomes" id="UP000054266"/>
    </source>
</evidence>
<dbReference type="InterPro" id="IPR032675">
    <property type="entry name" value="LRR_dom_sf"/>
</dbReference>
<accession>A0A0D2GF35</accession>
<dbReference type="EMBL" id="KN846957">
    <property type="protein sequence ID" value="KIW70804.1"/>
    <property type="molecule type" value="Genomic_DNA"/>
</dbReference>
<keyword evidence="1" id="KW-0433">Leucine-rich repeat</keyword>
<dbReference type="PANTHER" id="PTHR48051:SF54">
    <property type="entry name" value="LEUCINE-RICH REPEAT-CONTAINING PROTEIN"/>
    <property type="match status" value="1"/>
</dbReference>
<organism evidence="5 6">
    <name type="scientific">Phialophora macrospora</name>
    <dbReference type="NCBI Taxonomy" id="1851006"/>
    <lineage>
        <taxon>Eukaryota</taxon>
        <taxon>Fungi</taxon>
        <taxon>Dikarya</taxon>
        <taxon>Ascomycota</taxon>
        <taxon>Pezizomycotina</taxon>
        <taxon>Eurotiomycetes</taxon>
        <taxon>Chaetothyriomycetidae</taxon>
        <taxon>Chaetothyriales</taxon>
        <taxon>Herpotrichiellaceae</taxon>
        <taxon>Phialophora</taxon>
    </lineage>
</organism>